<feature type="signal peptide" evidence="1">
    <location>
        <begin position="1"/>
        <end position="19"/>
    </location>
</feature>
<dbReference type="Proteomes" id="UP000632498">
    <property type="component" value="Unassembled WGS sequence"/>
</dbReference>
<evidence type="ECO:0008006" key="4">
    <source>
        <dbReference type="Google" id="ProtNLM"/>
    </source>
</evidence>
<dbReference type="EMBL" id="BMHV01000019">
    <property type="protein sequence ID" value="GGF70375.1"/>
    <property type="molecule type" value="Genomic_DNA"/>
</dbReference>
<evidence type="ECO:0000313" key="3">
    <source>
        <dbReference type="Proteomes" id="UP000632498"/>
    </source>
</evidence>
<proteinExistence type="predicted"/>
<comment type="caution">
    <text evidence="2">The sequence shown here is derived from an EMBL/GenBank/DDBJ whole genome shotgun (WGS) entry which is preliminary data.</text>
</comment>
<keyword evidence="3" id="KW-1185">Reference proteome</keyword>
<protein>
    <recommendedName>
        <fullName evidence="4">DUF4384 domain-containing protein</fullName>
    </recommendedName>
</protein>
<reference evidence="2" key="2">
    <citation type="submission" date="2020-09" db="EMBL/GenBank/DDBJ databases">
        <authorList>
            <person name="Sun Q."/>
            <person name="Zhou Y."/>
        </authorList>
    </citation>
    <scope>NUCLEOTIDE SEQUENCE</scope>
    <source>
        <strain evidence="2">CGMCC 1.15254</strain>
    </source>
</reference>
<gene>
    <name evidence="2" type="ORF">GCM10011332_25480</name>
</gene>
<sequence>MKIMLVILLVSFFSLNAYADWVNSSGEYNFGPDLTEKTACQRAERRAKDNALRKIQGERFISDDMLVCKEQGGNANCDLNRFTWSTINGMITGVRNYKRQTSVIAGNIRTCLVSMEVNVQTAKGNYDPSFDLSVRMNEKTFKDGEALLLSLTPSKAMYVNVFQWLPYEQSEKQVLKIFPNHMDRNNRFISAGTVPTLKGRENYDMTVGFPVGLKTDETLVDEYLLIVATIDDIDFNEAYSLEDFNQRLLEIPRSKSRLIKRAYMVIKTNPRNY</sequence>
<evidence type="ECO:0000313" key="2">
    <source>
        <dbReference type="EMBL" id="GGF70375.1"/>
    </source>
</evidence>
<name>A0A917C6K0_9PROT</name>
<reference evidence="2" key="1">
    <citation type="journal article" date="2014" name="Int. J. Syst. Evol. Microbiol.">
        <title>Complete genome sequence of Corynebacterium casei LMG S-19264T (=DSM 44701T), isolated from a smear-ripened cheese.</title>
        <authorList>
            <consortium name="US DOE Joint Genome Institute (JGI-PGF)"/>
            <person name="Walter F."/>
            <person name="Albersmeier A."/>
            <person name="Kalinowski J."/>
            <person name="Ruckert C."/>
        </authorList>
    </citation>
    <scope>NUCLEOTIDE SEQUENCE</scope>
    <source>
        <strain evidence="2">CGMCC 1.15254</strain>
    </source>
</reference>
<keyword evidence="1" id="KW-0732">Signal</keyword>
<dbReference type="AlphaFoldDB" id="A0A917C6K0"/>
<accession>A0A917C6K0</accession>
<dbReference type="RefSeq" id="WP_188665890.1">
    <property type="nucleotide sequence ID" value="NZ_BMHV01000019.1"/>
</dbReference>
<organism evidence="2 3">
    <name type="scientific">Terasakiella brassicae</name>
    <dbReference type="NCBI Taxonomy" id="1634917"/>
    <lineage>
        <taxon>Bacteria</taxon>
        <taxon>Pseudomonadati</taxon>
        <taxon>Pseudomonadota</taxon>
        <taxon>Alphaproteobacteria</taxon>
        <taxon>Rhodospirillales</taxon>
        <taxon>Terasakiellaceae</taxon>
        <taxon>Terasakiella</taxon>
    </lineage>
</organism>
<evidence type="ECO:0000256" key="1">
    <source>
        <dbReference type="SAM" id="SignalP"/>
    </source>
</evidence>
<feature type="chain" id="PRO_5037783070" description="DUF4384 domain-containing protein" evidence="1">
    <location>
        <begin position="20"/>
        <end position="273"/>
    </location>
</feature>